<name>A0A1R1YTG4_9FUNG</name>
<dbReference type="InterPro" id="IPR024610">
    <property type="entry name" value="ING_N_histone-binding"/>
</dbReference>
<keyword evidence="1" id="KW-0175">Coiled coil</keyword>
<dbReference type="OrthoDB" id="5411773at2759"/>
<reference evidence="4" key="1">
    <citation type="submission" date="2017-01" db="EMBL/GenBank/DDBJ databases">
        <authorList>
            <person name="Wang Y."/>
            <person name="White M."/>
            <person name="Kvist S."/>
            <person name="Moncalvo J.-M."/>
        </authorList>
    </citation>
    <scope>NUCLEOTIDE SEQUENCE [LARGE SCALE GENOMIC DNA]</scope>
    <source>
        <strain evidence="4">ID-206-W2</strain>
    </source>
</reference>
<evidence type="ECO:0000313" key="3">
    <source>
        <dbReference type="EMBL" id="OMJ30096.1"/>
    </source>
</evidence>
<proteinExistence type="predicted"/>
<evidence type="ECO:0000313" key="4">
    <source>
        <dbReference type="Proteomes" id="UP000187429"/>
    </source>
</evidence>
<dbReference type="Gene3D" id="6.10.140.1740">
    <property type="match status" value="1"/>
</dbReference>
<comment type="caution">
    <text evidence="3">The sequence shown here is derived from an EMBL/GenBank/DDBJ whole genome shotgun (WGS) entry which is preliminary data.</text>
</comment>
<organism evidence="3 4">
    <name type="scientific">Smittium culicis</name>
    <dbReference type="NCBI Taxonomy" id="133412"/>
    <lineage>
        <taxon>Eukaryota</taxon>
        <taxon>Fungi</taxon>
        <taxon>Fungi incertae sedis</taxon>
        <taxon>Zoopagomycota</taxon>
        <taxon>Kickxellomycotina</taxon>
        <taxon>Harpellomycetes</taxon>
        <taxon>Harpellales</taxon>
        <taxon>Legeriomycetaceae</taxon>
        <taxon>Smittium</taxon>
    </lineage>
</organism>
<accession>A0A1R1YTG4</accession>
<dbReference type="Proteomes" id="UP000187429">
    <property type="component" value="Unassembled WGS sequence"/>
</dbReference>
<evidence type="ECO:0000259" key="2">
    <source>
        <dbReference type="SMART" id="SM01408"/>
    </source>
</evidence>
<sequence>MVDVSSLLNDVLSALEFVPLEIQHLFQEIKDLDEKVYKIEKNILKSERNWESHLTIEANKAKRSDEETKIVKSMFKDFSEADILYQKKIELASKALLIIERHSKKLDFELRKANNFESGNLLKTATLGHARQSSDTLNLKTNGYKIDPGSLYKTPNSNLLKKYPSTTIAPSNTGIGSLGSSNNSSLNKAFTPTHSGDSGSILHALSAADSKVSEKSNKQNAGIKATSFPDSLIKAQSIDPSTVPRAQRLGLVTDLDRHRAHRPQTFQMGSTSQTINFTVFVDR</sequence>
<keyword evidence="4" id="KW-1185">Reference proteome</keyword>
<protein>
    <submittedName>
        <fullName evidence="3">Chromatin modification-related protein YNG2</fullName>
    </submittedName>
</protein>
<dbReference type="Pfam" id="PF12998">
    <property type="entry name" value="ING"/>
    <property type="match status" value="1"/>
</dbReference>
<dbReference type="AlphaFoldDB" id="A0A1R1YTG4"/>
<feature type="domain" description="Inhibitor of growth protein N-terminal histone-binding" evidence="2">
    <location>
        <begin position="7"/>
        <end position="113"/>
    </location>
</feature>
<feature type="coiled-coil region" evidence="1">
    <location>
        <begin position="22"/>
        <end position="49"/>
    </location>
</feature>
<gene>
    <name evidence="3" type="ORF">AYI69_g386</name>
</gene>
<dbReference type="EMBL" id="LSSM01000085">
    <property type="protein sequence ID" value="OMJ30096.1"/>
    <property type="molecule type" value="Genomic_DNA"/>
</dbReference>
<evidence type="ECO:0000256" key="1">
    <source>
        <dbReference type="SAM" id="Coils"/>
    </source>
</evidence>
<dbReference type="SMART" id="SM01408">
    <property type="entry name" value="ING"/>
    <property type="match status" value="1"/>
</dbReference>